<dbReference type="AlphaFoldDB" id="A0A238H0K4"/>
<protein>
    <submittedName>
        <fullName evidence="1">Uncharacterized protein</fullName>
    </submittedName>
</protein>
<dbReference type="Proteomes" id="UP000198460">
    <property type="component" value="Unassembled WGS sequence"/>
</dbReference>
<gene>
    <name evidence="1" type="ORF">BSIN_2036</name>
</gene>
<name>A0A238H0K4_9BURK</name>
<organism evidence="1 2">
    <name type="scientific">Burkholderia singularis</name>
    <dbReference type="NCBI Taxonomy" id="1503053"/>
    <lineage>
        <taxon>Bacteria</taxon>
        <taxon>Pseudomonadati</taxon>
        <taxon>Pseudomonadota</taxon>
        <taxon>Betaproteobacteria</taxon>
        <taxon>Burkholderiales</taxon>
        <taxon>Burkholderiaceae</taxon>
        <taxon>Burkholderia</taxon>
        <taxon>pseudomallei group</taxon>
    </lineage>
</organism>
<evidence type="ECO:0000313" key="1">
    <source>
        <dbReference type="EMBL" id="SMF98750.1"/>
    </source>
</evidence>
<dbReference type="EMBL" id="FXAN01000034">
    <property type="protein sequence ID" value="SMF98750.1"/>
    <property type="molecule type" value="Genomic_DNA"/>
</dbReference>
<proteinExistence type="predicted"/>
<evidence type="ECO:0000313" key="2">
    <source>
        <dbReference type="Proteomes" id="UP000198460"/>
    </source>
</evidence>
<reference evidence="1 2" key="1">
    <citation type="submission" date="2017-04" db="EMBL/GenBank/DDBJ databases">
        <authorList>
            <person name="Afonso C.L."/>
            <person name="Miller P.J."/>
            <person name="Scott M.A."/>
            <person name="Spackman E."/>
            <person name="Goraichik I."/>
            <person name="Dimitrov K.M."/>
            <person name="Suarez D.L."/>
            <person name="Swayne D.E."/>
        </authorList>
    </citation>
    <scope>NUCLEOTIDE SEQUENCE [LARGE SCALE GENOMIC DNA]</scope>
    <source>
        <strain evidence="1">LMG 28154</strain>
    </source>
</reference>
<accession>A0A238H0K4</accession>
<sequence length="49" mass="4996">MFISSACAPLRIEPRMNRSAGRTPTVAPLTDADAGLSIGQATIRAPAAA</sequence>